<name>A0A813DBC2_POLGL</name>
<evidence type="ECO:0000256" key="1">
    <source>
        <dbReference type="SAM" id="MobiDB-lite"/>
    </source>
</evidence>
<protein>
    <submittedName>
        <fullName evidence="2">Uncharacterized protein</fullName>
    </submittedName>
</protein>
<comment type="caution">
    <text evidence="2">The sequence shown here is derived from an EMBL/GenBank/DDBJ whole genome shotgun (WGS) entry which is preliminary data.</text>
</comment>
<keyword evidence="3" id="KW-1185">Reference proteome</keyword>
<dbReference type="AlphaFoldDB" id="A0A813DBC2"/>
<feature type="region of interest" description="Disordered" evidence="1">
    <location>
        <begin position="65"/>
        <end position="85"/>
    </location>
</feature>
<proteinExistence type="predicted"/>
<dbReference type="Proteomes" id="UP000654075">
    <property type="component" value="Unassembled WGS sequence"/>
</dbReference>
<evidence type="ECO:0000313" key="3">
    <source>
        <dbReference type="Proteomes" id="UP000654075"/>
    </source>
</evidence>
<organism evidence="2 3">
    <name type="scientific">Polarella glacialis</name>
    <name type="common">Dinoflagellate</name>
    <dbReference type="NCBI Taxonomy" id="89957"/>
    <lineage>
        <taxon>Eukaryota</taxon>
        <taxon>Sar</taxon>
        <taxon>Alveolata</taxon>
        <taxon>Dinophyceae</taxon>
        <taxon>Suessiales</taxon>
        <taxon>Suessiaceae</taxon>
        <taxon>Polarella</taxon>
    </lineage>
</organism>
<gene>
    <name evidence="2" type="ORF">PGLA1383_LOCUS2733</name>
</gene>
<dbReference type="EMBL" id="CAJNNV010000869">
    <property type="protein sequence ID" value="CAE8583782.1"/>
    <property type="molecule type" value="Genomic_DNA"/>
</dbReference>
<feature type="non-terminal residue" evidence="2">
    <location>
        <position position="113"/>
    </location>
</feature>
<feature type="non-terminal residue" evidence="2">
    <location>
        <position position="1"/>
    </location>
</feature>
<sequence length="113" mass="11579">TASGARASPEGPLKELVVAAGAKASRPAAAERSLNFQQELSVASVVVEPSSADFYERSVQTDLQGEVSAGAGGEGGARPPFSKAPSSVFMKMAERARNRQVVDAKSTTVASAK</sequence>
<reference evidence="2" key="1">
    <citation type="submission" date="2021-02" db="EMBL/GenBank/DDBJ databases">
        <authorList>
            <person name="Dougan E. K."/>
            <person name="Rhodes N."/>
            <person name="Thang M."/>
            <person name="Chan C."/>
        </authorList>
    </citation>
    <scope>NUCLEOTIDE SEQUENCE</scope>
</reference>
<accession>A0A813DBC2</accession>
<evidence type="ECO:0000313" key="2">
    <source>
        <dbReference type="EMBL" id="CAE8583782.1"/>
    </source>
</evidence>